<feature type="compositionally biased region" description="Low complexity" evidence="1">
    <location>
        <begin position="454"/>
        <end position="471"/>
    </location>
</feature>
<keyword evidence="2" id="KW-0472">Membrane</keyword>
<reference evidence="5" key="1">
    <citation type="journal article" date="2019" name="Int. J. Syst. Evol. Microbiol.">
        <title>The Global Catalogue of Microorganisms (GCM) 10K type strain sequencing project: providing services to taxonomists for standard genome sequencing and annotation.</title>
        <authorList>
            <consortium name="The Broad Institute Genomics Platform"/>
            <consortium name="The Broad Institute Genome Sequencing Center for Infectious Disease"/>
            <person name="Wu L."/>
            <person name="Ma J."/>
        </authorList>
    </citation>
    <scope>NUCLEOTIDE SEQUENCE [LARGE SCALE GENOMIC DNA]</scope>
    <source>
        <strain evidence="5">JCM 12165</strain>
    </source>
</reference>
<keyword evidence="2" id="KW-1133">Transmembrane helix</keyword>
<dbReference type="Pfam" id="PF19516">
    <property type="entry name" value="DUF6049"/>
    <property type="match status" value="1"/>
</dbReference>
<gene>
    <name evidence="4" type="ORF">ACFSCY_01460</name>
</gene>
<comment type="caution">
    <text evidence="4">The sequence shown here is derived from an EMBL/GenBank/DDBJ whole genome shotgun (WGS) entry which is preliminary data.</text>
</comment>
<feature type="compositionally biased region" description="Pro residues" evidence="1">
    <location>
        <begin position="828"/>
        <end position="843"/>
    </location>
</feature>
<dbReference type="EMBL" id="JBHUCP010000001">
    <property type="protein sequence ID" value="MFD1528102.1"/>
    <property type="molecule type" value="Genomic_DNA"/>
</dbReference>
<dbReference type="RefSeq" id="WP_343972297.1">
    <property type="nucleotide sequence ID" value="NZ_BAAAJG010000003.1"/>
</dbReference>
<keyword evidence="5" id="KW-1185">Reference proteome</keyword>
<accession>A0ABW4FDM9</accession>
<feature type="region of interest" description="Disordered" evidence="1">
    <location>
        <begin position="440"/>
        <end position="472"/>
    </location>
</feature>
<protein>
    <submittedName>
        <fullName evidence="4">DUF6049 family protein</fullName>
    </submittedName>
</protein>
<evidence type="ECO:0000256" key="2">
    <source>
        <dbReference type="SAM" id="Phobius"/>
    </source>
</evidence>
<evidence type="ECO:0000313" key="4">
    <source>
        <dbReference type="EMBL" id="MFD1528102.1"/>
    </source>
</evidence>
<dbReference type="InterPro" id="IPR046112">
    <property type="entry name" value="DUF6049"/>
</dbReference>
<feature type="signal peptide" evidence="3">
    <location>
        <begin position="1"/>
        <end position="33"/>
    </location>
</feature>
<evidence type="ECO:0000256" key="3">
    <source>
        <dbReference type="SAM" id="SignalP"/>
    </source>
</evidence>
<keyword evidence="3" id="KW-0732">Signal</keyword>
<evidence type="ECO:0000256" key="1">
    <source>
        <dbReference type="SAM" id="MobiDB-lite"/>
    </source>
</evidence>
<feature type="chain" id="PRO_5046165390" evidence="3">
    <location>
        <begin position="34"/>
        <end position="843"/>
    </location>
</feature>
<dbReference type="Proteomes" id="UP001597145">
    <property type="component" value="Unassembled WGS sequence"/>
</dbReference>
<feature type="region of interest" description="Disordered" evidence="1">
    <location>
        <begin position="764"/>
        <end position="843"/>
    </location>
</feature>
<proteinExistence type="predicted"/>
<feature type="transmembrane region" description="Helical" evidence="2">
    <location>
        <begin position="734"/>
        <end position="754"/>
    </location>
</feature>
<organism evidence="4 5">
    <name type="scientific">Pseudonocardia aurantiaca</name>
    <dbReference type="NCBI Taxonomy" id="75290"/>
    <lineage>
        <taxon>Bacteria</taxon>
        <taxon>Bacillati</taxon>
        <taxon>Actinomycetota</taxon>
        <taxon>Actinomycetes</taxon>
        <taxon>Pseudonocardiales</taxon>
        <taxon>Pseudonocardiaceae</taxon>
        <taxon>Pseudonocardia</taxon>
    </lineage>
</organism>
<evidence type="ECO:0000313" key="5">
    <source>
        <dbReference type="Proteomes" id="UP001597145"/>
    </source>
</evidence>
<sequence>MKPVAAVVAITLLVLSGLLGALPLAGAGGVAQAAESGAPAIVSNQAPGDGPVRLDLAQVSPRVVTVSGPRTLTVTGTLTNTGDQPVSDLIIRAQRGNPLPTEGALRDALDGRGATDAVTPQFVPIPGEIAPGGQIPVQLTVPLRGPTDTSLALSSTGVHELLINVNGAPRDGATARLAAVRMLLPVLSLPPDPAAPNAVPAAPTGGAAPFAMLYPVTDAPRRIPTVPGELPLLTDDQLAASFAPDGRLGGLVSALAQSAIGGSRLRAATCVAIDPDLVETASLMRQPAGYQVRLPDGSTAPGTGGEAAGRWLDQLAAVARTGCVIALPYADADLVALTRGGMSDLAVRAVTDGRTVLNDILQITSVPGATWPVDGVADEPTLAAMAQADGRSVVLSADGVQQGRTQRTSGVVPLAGGRTPQFALLTDPLLTKAAAGPGAVNMQDTDHATGSVRAASGASSTPAGGPGPLSTQDLIGALAFRTGEPPDAAARSGGPLVLAPPHNWMADGAAADALLGAVNQLLDANRIVPSGLDAALAAGPPPGAGALMPTYPLQAGGQEVPSAAVDALRGTAADITDLESAAVPDAGVGVSPEEVFTPLRHGLLRPVSAAWRGRPEAATAASHAVADRVAELRATVRVLEPPSPYSLGTSNAPILITLTNGLPVTVQVHVEISSSSGLRVAPIDPQLVPPLGRRQVRVSAEVVRAGQFTVQASVRTPDGKILGPASRLRVQSTVYGTITVWLTASAGVLLVVLAGRRVLRRIRGEPGKGKTNGQDLPVPPSGSLPATPASRPDPSPHHRPGPRANRSGDPFPDPLAATDRLPVANPRPDGPPRPPGPPRVPSP</sequence>
<name>A0ABW4FDM9_9PSEU</name>
<keyword evidence="2" id="KW-0812">Transmembrane</keyword>